<organism evidence="4">
    <name type="scientific">Ditylum brightwellii</name>
    <dbReference type="NCBI Taxonomy" id="49249"/>
    <lineage>
        <taxon>Eukaryota</taxon>
        <taxon>Sar</taxon>
        <taxon>Stramenopiles</taxon>
        <taxon>Ochrophyta</taxon>
        <taxon>Bacillariophyta</taxon>
        <taxon>Mediophyceae</taxon>
        <taxon>Lithodesmiophycidae</taxon>
        <taxon>Lithodesmiales</taxon>
        <taxon>Lithodesmiaceae</taxon>
        <taxon>Ditylum</taxon>
    </lineage>
</organism>
<dbReference type="Gene3D" id="3.40.50.11550">
    <property type="match status" value="1"/>
</dbReference>
<feature type="compositionally biased region" description="Basic and acidic residues" evidence="1">
    <location>
        <begin position="49"/>
        <end position="59"/>
    </location>
</feature>
<name>A0A7S1ZRS7_9STRA</name>
<evidence type="ECO:0000256" key="2">
    <source>
        <dbReference type="SAM" id="SignalP"/>
    </source>
</evidence>
<feature type="domain" description="Haem-binding uptake Tiki superfamily ChaN" evidence="3">
    <location>
        <begin position="201"/>
        <end position="418"/>
    </location>
</feature>
<protein>
    <recommendedName>
        <fullName evidence="3">Haem-binding uptake Tiki superfamily ChaN domain-containing protein</fullName>
    </recommendedName>
</protein>
<evidence type="ECO:0000259" key="3">
    <source>
        <dbReference type="Pfam" id="PF04187"/>
    </source>
</evidence>
<keyword evidence="2" id="KW-0732">Signal</keyword>
<reference evidence="4" key="1">
    <citation type="submission" date="2021-01" db="EMBL/GenBank/DDBJ databases">
        <authorList>
            <person name="Corre E."/>
            <person name="Pelletier E."/>
            <person name="Niang G."/>
            <person name="Scheremetjew M."/>
            <person name="Finn R."/>
            <person name="Kale V."/>
            <person name="Holt S."/>
            <person name="Cochrane G."/>
            <person name="Meng A."/>
            <person name="Brown T."/>
            <person name="Cohen L."/>
        </authorList>
    </citation>
    <scope>NUCLEOTIDE SEQUENCE</scope>
    <source>
        <strain evidence="4">Pop2</strain>
    </source>
</reference>
<feature type="signal peptide" evidence="2">
    <location>
        <begin position="1"/>
        <end position="25"/>
    </location>
</feature>
<dbReference type="EMBL" id="HBGN01030676">
    <property type="protein sequence ID" value="CAD9347160.1"/>
    <property type="molecule type" value="Transcribed_RNA"/>
</dbReference>
<dbReference type="InterPro" id="IPR007314">
    <property type="entry name" value="Cofac_haem-bd_dom"/>
</dbReference>
<dbReference type="AlphaFoldDB" id="A0A7S1ZRS7"/>
<sequence>MKMNVSLSTLTWYLLTCTTPFAIDAFTNLPMRASVQQKYNSKIFASSQKNEHDENDTKETTSSASTRRDILRQATTATIVTATSSLLNTDNANALDILPTIFQSKERRSNGGTYIPAKRCTAYLVDSTIPPTLVPFKAQREAAILKNLGMGLGTSKEPYLAEALTLNNIAKKTVFGSGELVSDVVLRGGKKKDAKGGEGYASFVCMGVDYTDAEDAALAVSLMEDLIKPRKAFDTAVALEFAPLSTQADLDAFLVNGNEEALTSAMALKQVSATTLDTFMPLLKFARSKKLTLLAIAPEAQDVQIVRKDGLQSLNIDRREQYVVDTKGFIDLTQDEKFKLYTDRSLIKDFVPPSSSSSSSEGDGGGGKQDGVGDYFAERILVHEACATSIAKWAMKRADSMVVTVAPMKDVRYMGGINGRIPRICQVVNGEGCGVDESAVTTILLNPSAEETLSGSRYLRLEIGTAPKNLAYQTKIADYIWFSKMPKVNMLGRMMNPM</sequence>
<accession>A0A7S1ZRS7</accession>
<dbReference type="SUPFAM" id="SSF159501">
    <property type="entry name" value="EreA/ChaN-like"/>
    <property type="match status" value="1"/>
</dbReference>
<proteinExistence type="predicted"/>
<evidence type="ECO:0000256" key="1">
    <source>
        <dbReference type="SAM" id="MobiDB-lite"/>
    </source>
</evidence>
<feature type="chain" id="PRO_5030793373" description="Haem-binding uptake Tiki superfamily ChaN domain-containing protein" evidence="2">
    <location>
        <begin position="26"/>
        <end position="498"/>
    </location>
</feature>
<gene>
    <name evidence="4" type="ORF">DBRI1063_LOCUS19745</name>
</gene>
<dbReference type="Pfam" id="PF04187">
    <property type="entry name" value="Cofac_haem_bdg"/>
    <property type="match status" value="1"/>
</dbReference>
<feature type="region of interest" description="Disordered" evidence="1">
    <location>
        <begin position="45"/>
        <end position="68"/>
    </location>
</feature>
<evidence type="ECO:0000313" key="4">
    <source>
        <dbReference type="EMBL" id="CAD9347160.1"/>
    </source>
</evidence>